<dbReference type="AlphaFoldDB" id="A0A835XNK6"/>
<protein>
    <submittedName>
        <fullName evidence="2">Uncharacterized protein</fullName>
    </submittedName>
</protein>
<evidence type="ECO:0000313" key="3">
    <source>
        <dbReference type="Proteomes" id="UP000612055"/>
    </source>
</evidence>
<name>A0A835XNK6_9CHLO</name>
<organism evidence="2 3">
    <name type="scientific">Edaphochlamys debaryana</name>
    <dbReference type="NCBI Taxonomy" id="47281"/>
    <lineage>
        <taxon>Eukaryota</taxon>
        <taxon>Viridiplantae</taxon>
        <taxon>Chlorophyta</taxon>
        <taxon>core chlorophytes</taxon>
        <taxon>Chlorophyceae</taxon>
        <taxon>CS clade</taxon>
        <taxon>Chlamydomonadales</taxon>
        <taxon>Chlamydomonadales incertae sedis</taxon>
        <taxon>Edaphochlamys</taxon>
    </lineage>
</organism>
<accession>A0A835XNK6</accession>
<evidence type="ECO:0000313" key="2">
    <source>
        <dbReference type="EMBL" id="KAG2486824.1"/>
    </source>
</evidence>
<feature type="compositionally biased region" description="Gly residues" evidence="1">
    <location>
        <begin position="289"/>
        <end position="300"/>
    </location>
</feature>
<gene>
    <name evidence="2" type="ORF">HYH03_014507</name>
</gene>
<feature type="compositionally biased region" description="Low complexity" evidence="1">
    <location>
        <begin position="301"/>
        <end position="314"/>
    </location>
</feature>
<dbReference type="EMBL" id="JAEHOE010000106">
    <property type="protein sequence ID" value="KAG2486824.1"/>
    <property type="molecule type" value="Genomic_DNA"/>
</dbReference>
<proteinExistence type="predicted"/>
<keyword evidence="3" id="KW-1185">Reference proteome</keyword>
<feature type="region of interest" description="Disordered" evidence="1">
    <location>
        <begin position="289"/>
        <end position="347"/>
    </location>
</feature>
<feature type="compositionally biased region" description="Acidic residues" evidence="1">
    <location>
        <begin position="330"/>
        <end position="347"/>
    </location>
</feature>
<dbReference type="Proteomes" id="UP000612055">
    <property type="component" value="Unassembled WGS sequence"/>
</dbReference>
<dbReference type="OrthoDB" id="544333at2759"/>
<evidence type="ECO:0000256" key="1">
    <source>
        <dbReference type="SAM" id="MobiDB-lite"/>
    </source>
</evidence>
<comment type="caution">
    <text evidence="2">The sequence shown here is derived from an EMBL/GenBank/DDBJ whole genome shotgun (WGS) entry which is preliminary data.</text>
</comment>
<reference evidence="2" key="1">
    <citation type="journal article" date="2020" name="bioRxiv">
        <title>Comparative genomics of Chlamydomonas.</title>
        <authorList>
            <person name="Craig R.J."/>
            <person name="Hasan A.R."/>
            <person name="Ness R.W."/>
            <person name="Keightley P.D."/>
        </authorList>
    </citation>
    <scope>NUCLEOTIDE SEQUENCE</scope>
    <source>
        <strain evidence="2">CCAP 11/70</strain>
    </source>
</reference>
<sequence length="347" mass="34931">MAEAPLQALAASVSAACASFQASLFNEPHGAEPGAPGLLGGASSQPSASFASVTALTQLLREHQELIARLSVDPGPASAGRGEPEHAELATVAAKRERVLTQGLTALGAVAVSMRAVLDDVEELAPEDNGYQPSVKELLALGHRLRYTTFATTGLYAGEPSPQQLHFDHATLWERALAERHQAMASSAHGGPPGLGGDAAAAAGAGAAVVVVDPRAEAACATLLKNLVDAGWTPDAGFPEPVLAFLSEMPGAVEVLRRLVEERFFGGGAGAGGAGAGGGVEGAEGAGAAGAGAGGVGAGGQQQAQAQQQQQAEAKPANPASRLVNKLLLDEDSDEDDEDDSDESDDD</sequence>